<comment type="similarity">
    <text evidence="1">Belongs to the DinB family.</text>
</comment>
<dbReference type="Proteomes" id="UP000295499">
    <property type="component" value="Unassembled WGS sequence"/>
</dbReference>
<reference evidence="4 5" key="1">
    <citation type="submission" date="2019-03" db="EMBL/GenBank/DDBJ databases">
        <title>Genomic Encyclopedia of Archaeal and Bacterial Type Strains, Phase II (KMG-II): from individual species to whole genera.</title>
        <authorList>
            <person name="Goeker M."/>
        </authorList>
    </citation>
    <scope>NUCLEOTIDE SEQUENCE [LARGE SCALE GENOMIC DNA]</scope>
    <source>
        <strain evidence="4 5">DSM 19034</strain>
    </source>
</reference>
<name>A0A4R6IDV1_9SPHI</name>
<keyword evidence="2 3" id="KW-0479">Metal-binding</keyword>
<dbReference type="Pfam" id="PF05163">
    <property type="entry name" value="DinB"/>
    <property type="match status" value="1"/>
</dbReference>
<dbReference type="AlphaFoldDB" id="A0A4R6IDV1"/>
<comment type="caution">
    <text evidence="4">The sequence shown here is derived from an EMBL/GenBank/DDBJ whole genome shotgun (WGS) entry which is preliminary data.</text>
</comment>
<protein>
    <submittedName>
        <fullName evidence="4">Putative damage-inducible protein DinB</fullName>
    </submittedName>
</protein>
<evidence type="ECO:0000313" key="4">
    <source>
        <dbReference type="EMBL" id="TDO19085.1"/>
    </source>
</evidence>
<dbReference type="SUPFAM" id="SSF109854">
    <property type="entry name" value="DinB/YfiT-like putative metalloenzymes"/>
    <property type="match status" value="1"/>
</dbReference>
<evidence type="ECO:0000256" key="2">
    <source>
        <dbReference type="ARBA" id="ARBA00022723"/>
    </source>
</evidence>
<dbReference type="Gene3D" id="1.20.120.450">
    <property type="entry name" value="dinb family like domain"/>
    <property type="match status" value="1"/>
</dbReference>
<dbReference type="InterPro" id="IPR034660">
    <property type="entry name" value="DinB/YfiT-like"/>
</dbReference>
<dbReference type="OrthoDB" id="119432at2"/>
<dbReference type="EMBL" id="SNWM01000008">
    <property type="protein sequence ID" value="TDO19085.1"/>
    <property type="molecule type" value="Genomic_DNA"/>
</dbReference>
<feature type="binding site" evidence="3">
    <location>
        <position position="138"/>
    </location>
    <ligand>
        <name>a divalent metal cation</name>
        <dbReference type="ChEBI" id="CHEBI:60240"/>
    </ligand>
</feature>
<evidence type="ECO:0000256" key="3">
    <source>
        <dbReference type="PIRSR" id="PIRSR607837-1"/>
    </source>
</evidence>
<keyword evidence="5" id="KW-1185">Reference proteome</keyword>
<dbReference type="GO" id="GO:0046872">
    <property type="term" value="F:metal ion binding"/>
    <property type="evidence" value="ECO:0007669"/>
    <property type="project" value="UniProtKB-KW"/>
</dbReference>
<proteinExistence type="inferred from homology"/>
<gene>
    <name evidence="4" type="ORF">CLV32_4708</name>
</gene>
<evidence type="ECO:0000256" key="1">
    <source>
        <dbReference type="ARBA" id="ARBA00008635"/>
    </source>
</evidence>
<accession>A0A4R6IDV1</accession>
<sequence length="166" mass="19117">MKTLIDIYREELEQEALTTRKMLERVPTEHFGWKPHKKSMDIKMLATHIAELPTWVTMTLKTDGLDFAANAYNPTDVKNTEELMQHFESSLKDGLSELTPDKLEHLEEVWTLRNGEEIYSASPKYAFIRTTLSQIVHHRAQLGVYLRLLNIPIPGSYGPSADETNF</sequence>
<organism evidence="4 5">
    <name type="scientific">Pedobacter duraquae</name>
    <dbReference type="NCBI Taxonomy" id="425511"/>
    <lineage>
        <taxon>Bacteria</taxon>
        <taxon>Pseudomonadati</taxon>
        <taxon>Bacteroidota</taxon>
        <taxon>Sphingobacteriia</taxon>
        <taxon>Sphingobacteriales</taxon>
        <taxon>Sphingobacteriaceae</taxon>
        <taxon>Pedobacter</taxon>
    </lineage>
</organism>
<dbReference type="RefSeq" id="WP_133559295.1">
    <property type="nucleotide sequence ID" value="NZ_SNWM01000008.1"/>
</dbReference>
<dbReference type="InterPro" id="IPR007837">
    <property type="entry name" value="DinB"/>
</dbReference>
<evidence type="ECO:0000313" key="5">
    <source>
        <dbReference type="Proteomes" id="UP000295499"/>
    </source>
</evidence>
<feature type="binding site" evidence="3">
    <location>
        <position position="48"/>
    </location>
    <ligand>
        <name>a divalent metal cation</name>
        <dbReference type="ChEBI" id="CHEBI:60240"/>
    </ligand>
</feature>